<evidence type="ECO:0000313" key="2">
    <source>
        <dbReference type="Proteomes" id="UP000316621"/>
    </source>
</evidence>
<name>A0A4Y7KH17_PAPSO</name>
<dbReference type="AlphaFoldDB" id="A0A4Y7KH17"/>
<protein>
    <submittedName>
        <fullName evidence="1">Uncharacterized protein</fullName>
    </submittedName>
</protein>
<reference evidence="1 2" key="1">
    <citation type="journal article" date="2018" name="Science">
        <title>The opium poppy genome and morphinan production.</title>
        <authorList>
            <person name="Guo L."/>
            <person name="Winzer T."/>
            <person name="Yang X."/>
            <person name="Li Y."/>
            <person name="Ning Z."/>
            <person name="He Z."/>
            <person name="Teodor R."/>
            <person name="Lu Y."/>
            <person name="Bowser T.A."/>
            <person name="Graham I.A."/>
            <person name="Ye K."/>
        </authorList>
    </citation>
    <scope>NUCLEOTIDE SEQUENCE [LARGE SCALE GENOMIC DNA]</scope>
    <source>
        <strain evidence="2">cv. HN1</strain>
        <tissue evidence="1">Leaves</tissue>
    </source>
</reference>
<dbReference type="Proteomes" id="UP000316621">
    <property type="component" value="Chromosome 7"/>
</dbReference>
<dbReference type="Gramene" id="RZC71650">
    <property type="protein sequence ID" value="RZC71650"/>
    <property type="gene ID" value="C5167_034857"/>
</dbReference>
<gene>
    <name evidence="1" type="ORF">C5167_034857</name>
</gene>
<evidence type="ECO:0000313" key="1">
    <source>
        <dbReference type="EMBL" id="RZC71650.1"/>
    </source>
</evidence>
<accession>A0A4Y7KH17</accession>
<organism evidence="1 2">
    <name type="scientific">Papaver somniferum</name>
    <name type="common">Opium poppy</name>
    <dbReference type="NCBI Taxonomy" id="3469"/>
    <lineage>
        <taxon>Eukaryota</taxon>
        <taxon>Viridiplantae</taxon>
        <taxon>Streptophyta</taxon>
        <taxon>Embryophyta</taxon>
        <taxon>Tracheophyta</taxon>
        <taxon>Spermatophyta</taxon>
        <taxon>Magnoliopsida</taxon>
        <taxon>Ranunculales</taxon>
        <taxon>Papaveraceae</taxon>
        <taxon>Papaveroideae</taxon>
        <taxon>Papaver</taxon>
    </lineage>
</organism>
<sequence length="70" mass="8515">MQEWRNGLMRHFEDWEKGHPFFSTSQILQNGVMKAEYRVAKTERNPCRVEDEMEMLSFSHFHQEQVELKV</sequence>
<proteinExistence type="predicted"/>
<dbReference type="EMBL" id="CM010721">
    <property type="protein sequence ID" value="RZC71650.1"/>
    <property type="molecule type" value="Genomic_DNA"/>
</dbReference>
<keyword evidence="2" id="KW-1185">Reference proteome</keyword>